<name>A0A7H0GIM9_9BURK</name>
<evidence type="ECO:0000313" key="19">
    <source>
        <dbReference type="EMBL" id="QNP48145.1"/>
    </source>
</evidence>
<dbReference type="Pfam" id="PF00158">
    <property type="entry name" value="Sigma54_activat"/>
    <property type="match status" value="1"/>
</dbReference>
<dbReference type="Pfam" id="PF08281">
    <property type="entry name" value="Sigma70_r4_2"/>
    <property type="match status" value="1"/>
</dbReference>
<dbReference type="Gene3D" id="1.10.10.10">
    <property type="entry name" value="Winged helix-like DNA-binding domain superfamily/Winged helix DNA-binding domain"/>
    <property type="match status" value="1"/>
</dbReference>
<feature type="compositionally biased region" description="Low complexity" evidence="16">
    <location>
        <begin position="757"/>
        <end position="769"/>
    </location>
</feature>
<dbReference type="InterPro" id="IPR009057">
    <property type="entry name" value="Homeodomain-like_sf"/>
</dbReference>
<sequence>MKPIWIVDDDPSIRFVLEKALARENLPTRSFSNPREVLDALADIAAGDTEYSGPQVLVSDIRMPGGSGLQLLEKLRELQPGLPVIIMTAYSDLDSAVSALQRGAFEYLPKPFDLPKAVELIRRAVEESQREQVAEERQAAAPEILGQAPAMQDVFRAIGRLSQSAVTVLITGESGSGKELVARALHKHSPVSGGPFVAINTAAIPKDLLESELFGHERGAFTGAQTQRRGRFEQAEGGTLFLDEIGDMPFDLQTRLLRVLSDGHFYRVGGHAAVKANVRVIAATHQNLEARVKDGVFREDLFHRLNVIRLRLPALRERREDVPGLTRHFLQQSARQLGVEPKRISEAALARLQAFDFPGNVRQLENICHWLSVMAPAQVISVQDLPPEVLNMPVVVPGASPQEAKPLEAAVLAETAAATVAAPQVTPSSSGPGSVGGYGAVFPEPSLAVSPGQGLVPTQTGWERSLEAEAQELLREGRPEVWDILTRRFESRLIKTALHETHGRRMEAAQRLGIGRNTITRKIQELGLDEHRGVTKDESFFEVVEKNFRSASPHLSACSDSVDVIPTFIHFEEQAIMVASFQIFRRIASPLLIGTALLGGLSSTVQAATLADVRLIERNSGRVLPLYFHQGEYWVASRPGANYSIDITNRMGSRVLAVISVDGVNAITGKTASATPDDGYVFSPRQNWAINGWRKSDSQVAAFYFSESDASYASRTGRPLDVGVIGVALFRERPAEPVRPAPPILRNERGMEDRKAGPAGDASASSAPVAPAPMPAPSAKAPMAAEAESAASPRMAEKNADHAAKRSPSLGTGHGAVETSYTSNTEFESATRRPEQVVRIRYDSHANLVAMGVIPAPRTGRTPNPFPAHGSEALFPIHHVGEQARSRAITALGAVRFSPQRGRQRLWLCIMPAMVESELNALADEALMLAYAGGEARAFELLYDRHSLRLWRYLFRNTGNHALADDLGQEVWFAVVDAALTYAPKARFTTWLFTVAHHKLVDHWRSHRPQLSLDQETPEAMQLAETLFAHSGFEPERLQGRKDLARALLDALADLPEEQRAAFLLQAEGDMSVADIAAASGVPLETAKTRLRYARAKLRQALEVLA</sequence>
<dbReference type="InterPro" id="IPR025662">
    <property type="entry name" value="Sigma_54_int_dom_ATP-bd_1"/>
</dbReference>
<dbReference type="Pfam" id="PF00072">
    <property type="entry name" value="Response_reg"/>
    <property type="match status" value="1"/>
</dbReference>
<dbReference type="Pfam" id="PF25601">
    <property type="entry name" value="AAA_lid_14"/>
    <property type="match status" value="1"/>
</dbReference>
<evidence type="ECO:0000259" key="17">
    <source>
        <dbReference type="PROSITE" id="PS50045"/>
    </source>
</evidence>
<feature type="compositionally biased region" description="Basic and acidic residues" evidence="16">
    <location>
        <begin position="746"/>
        <end position="756"/>
    </location>
</feature>
<evidence type="ECO:0000256" key="3">
    <source>
        <dbReference type="ARBA" id="ARBA00022490"/>
    </source>
</evidence>
<dbReference type="InterPro" id="IPR013324">
    <property type="entry name" value="RNA_pol_sigma_r3/r4-like"/>
</dbReference>
<keyword evidence="5 14" id="KW-0597">Phosphoprotein</keyword>
<keyword evidence="20" id="KW-1185">Reference proteome</keyword>
<dbReference type="GO" id="GO:0043565">
    <property type="term" value="F:sequence-specific DNA binding"/>
    <property type="evidence" value="ECO:0007669"/>
    <property type="project" value="InterPro"/>
</dbReference>
<feature type="modified residue" description="4-aspartylphosphate" evidence="14">
    <location>
        <position position="60"/>
    </location>
</feature>
<gene>
    <name evidence="15 19" type="primary">ntrC</name>
    <name evidence="19" type="ORF">H9K75_19205</name>
</gene>
<dbReference type="EMBL" id="CP060783">
    <property type="protein sequence ID" value="QNP48145.1"/>
    <property type="molecule type" value="Genomic_DNA"/>
</dbReference>
<dbReference type="FunFam" id="3.40.50.300:FF:000006">
    <property type="entry name" value="DNA-binding transcriptional regulator NtrC"/>
    <property type="match status" value="1"/>
</dbReference>
<dbReference type="InterPro" id="IPR027417">
    <property type="entry name" value="P-loop_NTPase"/>
</dbReference>
<dbReference type="InterPro" id="IPR058031">
    <property type="entry name" value="AAA_lid_NorR"/>
</dbReference>
<dbReference type="PROSITE" id="PS50110">
    <property type="entry name" value="RESPONSE_REGULATORY"/>
    <property type="match status" value="1"/>
</dbReference>
<dbReference type="InterPro" id="IPR036388">
    <property type="entry name" value="WH-like_DNA-bd_sf"/>
</dbReference>
<feature type="region of interest" description="Disordered" evidence="16">
    <location>
        <begin position="737"/>
        <end position="832"/>
    </location>
</feature>
<keyword evidence="9 15" id="KW-0805">Transcription regulation</keyword>
<dbReference type="InterPro" id="IPR002197">
    <property type="entry name" value="HTH_Fis"/>
</dbReference>
<keyword evidence="4 15" id="KW-0678">Repressor</keyword>
<dbReference type="SUPFAM" id="SSF88946">
    <property type="entry name" value="Sigma2 domain of RNA polymerase sigma factors"/>
    <property type="match status" value="1"/>
</dbReference>
<dbReference type="Gene3D" id="3.40.50.2300">
    <property type="match status" value="1"/>
</dbReference>
<evidence type="ECO:0000256" key="1">
    <source>
        <dbReference type="ARBA" id="ARBA00004496"/>
    </source>
</evidence>
<dbReference type="FunFam" id="3.40.50.2300:FF:000018">
    <property type="entry name" value="DNA-binding transcriptional regulator NtrC"/>
    <property type="match status" value="1"/>
</dbReference>
<dbReference type="InterPro" id="IPR011006">
    <property type="entry name" value="CheY-like_superfamily"/>
</dbReference>
<dbReference type="RefSeq" id="WP_187723820.1">
    <property type="nucleotide sequence ID" value="NZ_CP060783.1"/>
</dbReference>
<feature type="domain" description="Sigma-54 factor interaction" evidence="17">
    <location>
        <begin position="144"/>
        <end position="373"/>
    </location>
</feature>
<dbReference type="InterPro" id="IPR010114">
    <property type="entry name" value="Transcript_reg_NtrC"/>
</dbReference>
<dbReference type="InterPro" id="IPR001789">
    <property type="entry name" value="Sig_transdc_resp-reg_receiver"/>
</dbReference>
<dbReference type="SMART" id="SM00448">
    <property type="entry name" value="REC"/>
    <property type="match status" value="1"/>
</dbReference>
<dbReference type="InterPro" id="IPR013325">
    <property type="entry name" value="RNA_pol_sigma_r2"/>
</dbReference>
<dbReference type="InterPro" id="IPR007627">
    <property type="entry name" value="RNA_pol_sigma70_r2"/>
</dbReference>
<keyword evidence="6 15" id="KW-0547">Nucleotide-binding</keyword>
<evidence type="ECO:0000256" key="9">
    <source>
        <dbReference type="ARBA" id="ARBA00023015"/>
    </source>
</evidence>
<accession>A0A7H0GIM9</accession>
<feature type="compositionally biased region" description="Basic and acidic residues" evidence="16">
    <location>
        <begin position="795"/>
        <end position="804"/>
    </location>
</feature>
<evidence type="ECO:0000259" key="18">
    <source>
        <dbReference type="PROSITE" id="PS50110"/>
    </source>
</evidence>
<keyword evidence="7 15" id="KW-0067">ATP-binding</keyword>
<keyword evidence="11 15" id="KW-0010">Activator</keyword>
<evidence type="ECO:0000256" key="6">
    <source>
        <dbReference type="ARBA" id="ARBA00022741"/>
    </source>
</evidence>
<evidence type="ECO:0000256" key="11">
    <source>
        <dbReference type="ARBA" id="ARBA00023159"/>
    </source>
</evidence>
<dbReference type="GO" id="GO:0006352">
    <property type="term" value="P:DNA-templated transcription initiation"/>
    <property type="evidence" value="ECO:0007669"/>
    <property type="project" value="InterPro"/>
</dbReference>
<keyword evidence="13 15" id="KW-0535">Nitrogen fixation</keyword>
<dbReference type="GO" id="GO:0000156">
    <property type="term" value="F:phosphorelay response regulator activity"/>
    <property type="evidence" value="ECO:0007669"/>
    <property type="project" value="UniProtKB-UniRule"/>
</dbReference>
<dbReference type="Proteomes" id="UP000516028">
    <property type="component" value="Chromosome"/>
</dbReference>
<evidence type="ECO:0000256" key="10">
    <source>
        <dbReference type="ARBA" id="ARBA00023125"/>
    </source>
</evidence>
<dbReference type="PROSITE" id="PS00688">
    <property type="entry name" value="SIGMA54_INTERACT_3"/>
    <property type="match status" value="1"/>
</dbReference>
<dbReference type="Gene3D" id="1.10.1740.10">
    <property type="match status" value="1"/>
</dbReference>
<dbReference type="Pfam" id="PF04542">
    <property type="entry name" value="Sigma70_r2"/>
    <property type="match status" value="1"/>
</dbReference>
<feature type="domain" description="Response regulatory" evidence="18">
    <location>
        <begin position="3"/>
        <end position="125"/>
    </location>
</feature>
<dbReference type="PROSITE" id="PS00675">
    <property type="entry name" value="SIGMA54_INTERACT_1"/>
    <property type="match status" value="1"/>
</dbReference>
<dbReference type="Pfam" id="PF02954">
    <property type="entry name" value="HTH_8"/>
    <property type="match status" value="1"/>
</dbReference>
<dbReference type="Gene3D" id="3.40.50.300">
    <property type="entry name" value="P-loop containing nucleotide triphosphate hydrolases"/>
    <property type="match status" value="1"/>
</dbReference>
<dbReference type="PROSITE" id="PS00676">
    <property type="entry name" value="SIGMA54_INTERACT_2"/>
    <property type="match status" value="1"/>
</dbReference>
<dbReference type="FunFam" id="1.10.8.60:FF:000014">
    <property type="entry name" value="DNA-binding transcriptional regulator NtrC"/>
    <property type="match status" value="1"/>
</dbReference>
<proteinExistence type="predicted"/>
<evidence type="ECO:0000256" key="2">
    <source>
        <dbReference type="ARBA" id="ARBA00019059"/>
    </source>
</evidence>
<protein>
    <recommendedName>
        <fullName evidence="2 15">DNA-binding transcriptional regulator NtrC</fullName>
    </recommendedName>
    <alternativeName>
        <fullName evidence="15">Nitrogen regulation protein NR(I)</fullName>
    </alternativeName>
</protein>
<dbReference type="InterPro" id="IPR025943">
    <property type="entry name" value="Sigma_54_int_dom_ATP-bd_2"/>
</dbReference>
<dbReference type="SUPFAM" id="SSF52540">
    <property type="entry name" value="P-loop containing nucleoside triphosphate hydrolases"/>
    <property type="match status" value="1"/>
</dbReference>
<keyword evidence="12 15" id="KW-0804">Transcription</keyword>
<dbReference type="KEGG" id="daer:H9K75_19205"/>
<dbReference type="NCBIfam" id="TIGR01818">
    <property type="entry name" value="ntrC"/>
    <property type="match status" value="1"/>
</dbReference>
<dbReference type="PRINTS" id="PR01590">
    <property type="entry name" value="HTHFIS"/>
</dbReference>
<evidence type="ECO:0000256" key="12">
    <source>
        <dbReference type="ARBA" id="ARBA00023163"/>
    </source>
</evidence>
<comment type="function">
    <text evidence="15">Member of the two-component regulatory system NtrB/NtrC, which controls expression of the nitrogen-regulated (ntr) genes in response to nitrogen limitation. Phosphorylated NtrC binds directly to DNA and stimulates the formation of open promoter-sigma54-RNA polymerase complexes.</text>
</comment>
<evidence type="ECO:0000256" key="15">
    <source>
        <dbReference type="RuleBase" id="RU365013"/>
    </source>
</evidence>
<dbReference type="PROSITE" id="PS50045">
    <property type="entry name" value="SIGMA54_INTERACT_4"/>
    <property type="match status" value="1"/>
</dbReference>
<evidence type="ECO:0000256" key="14">
    <source>
        <dbReference type="PROSITE-ProRule" id="PRU00169"/>
    </source>
</evidence>
<dbReference type="SUPFAM" id="SSF88659">
    <property type="entry name" value="Sigma3 and sigma4 domains of RNA polymerase sigma factors"/>
    <property type="match status" value="1"/>
</dbReference>
<comment type="subcellular location">
    <subcellularLocation>
        <location evidence="1 15">Cytoplasm</location>
    </subcellularLocation>
</comment>
<organism evidence="19 20">
    <name type="scientific">Diaphorobacter aerolatus</name>
    <dbReference type="NCBI Taxonomy" id="1288495"/>
    <lineage>
        <taxon>Bacteria</taxon>
        <taxon>Pseudomonadati</taxon>
        <taxon>Pseudomonadota</taxon>
        <taxon>Betaproteobacteria</taxon>
        <taxon>Burkholderiales</taxon>
        <taxon>Comamonadaceae</taxon>
        <taxon>Diaphorobacter</taxon>
    </lineage>
</organism>
<dbReference type="CDD" id="cd00009">
    <property type="entry name" value="AAA"/>
    <property type="match status" value="1"/>
</dbReference>
<dbReference type="InterPro" id="IPR013249">
    <property type="entry name" value="RNA_pol_sigma70_r4_t2"/>
</dbReference>
<dbReference type="PANTHER" id="PTHR32071">
    <property type="entry name" value="TRANSCRIPTIONAL REGULATORY PROTEIN"/>
    <property type="match status" value="1"/>
</dbReference>
<dbReference type="GO" id="GO:0005524">
    <property type="term" value="F:ATP binding"/>
    <property type="evidence" value="ECO:0007669"/>
    <property type="project" value="UniProtKB-KW"/>
</dbReference>
<evidence type="ECO:0000256" key="16">
    <source>
        <dbReference type="SAM" id="MobiDB-lite"/>
    </source>
</evidence>
<dbReference type="SUPFAM" id="SSF52172">
    <property type="entry name" value="CheY-like"/>
    <property type="match status" value="1"/>
</dbReference>
<evidence type="ECO:0000256" key="13">
    <source>
        <dbReference type="ARBA" id="ARBA00023231"/>
    </source>
</evidence>
<feature type="compositionally biased region" description="Low complexity" evidence="16">
    <location>
        <begin position="777"/>
        <end position="793"/>
    </location>
</feature>
<evidence type="ECO:0000256" key="7">
    <source>
        <dbReference type="ARBA" id="ARBA00022840"/>
    </source>
</evidence>
<dbReference type="PANTHER" id="PTHR32071:SF95">
    <property type="entry name" value="DNA-BINDING TRANSCRIPTIONAL REGULATOR NTRC"/>
    <property type="match status" value="1"/>
</dbReference>
<evidence type="ECO:0000256" key="8">
    <source>
        <dbReference type="ARBA" id="ARBA00023012"/>
    </source>
</evidence>
<dbReference type="GO" id="GO:0006808">
    <property type="term" value="P:regulation of nitrogen utilization"/>
    <property type="evidence" value="ECO:0007669"/>
    <property type="project" value="UniProtKB-UniRule"/>
</dbReference>
<dbReference type="NCBIfam" id="TIGR02937">
    <property type="entry name" value="sigma70-ECF"/>
    <property type="match status" value="1"/>
</dbReference>
<dbReference type="SMART" id="SM00382">
    <property type="entry name" value="AAA"/>
    <property type="match status" value="1"/>
</dbReference>
<dbReference type="InterPro" id="IPR025944">
    <property type="entry name" value="Sigma_54_int_dom_CS"/>
</dbReference>
<keyword evidence="10 15" id="KW-0238">DNA-binding</keyword>
<dbReference type="GO" id="GO:0005737">
    <property type="term" value="C:cytoplasm"/>
    <property type="evidence" value="ECO:0007669"/>
    <property type="project" value="UniProtKB-SubCell"/>
</dbReference>
<evidence type="ECO:0000256" key="4">
    <source>
        <dbReference type="ARBA" id="ARBA00022491"/>
    </source>
</evidence>
<evidence type="ECO:0000313" key="20">
    <source>
        <dbReference type="Proteomes" id="UP000516028"/>
    </source>
</evidence>
<dbReference type="AlphaFoldDB" id="A0A7H0GIM9"/>
<dbReference type="GO" id="GO:0016987">
    <property type="term" value="F:sigma factor activity"/>
    <property type="evidence" value="ECO:0007669"/>
    <property type="project" value="InterPro"/>
</dbReference>
<dbReference type="Gene3D" id="1.10.8.60">
    <property type="match status" value="1"/>
</dbReference>
<reference evidence="19 20" key="1">
    <citation type="submission" date="2020-08" db="EMBL/GenBank/DDBJ databases">
        <title>Genome sequence of Diaphorobacter aerolatus KACC 16536T.</title>
        <authorList>
            <person name="Hyun D.-W."/>
            <person name="Bae J.-W."/>
        </authorList>
    </citation>
    <scope>NUCLEOTIDE SEQUENCE [LARGE SCALE GENOMIC DNA]</scope>
    <source>
        <strain evidence="19 20">KACC 16536</strain>
    </source>
</reference>
<feature type="compositionally biased region" description="Polar residues" evidence="16">
    <location>
        <begin position="819"/>
        <end position="828"/>
    </location>
</feature>
<keyword evidence="8 15" id="KW-0902">Two-component regulatory system</keyword>
<evidence type="ECO:0000256" key="5">
    <source>
        <dbReference type="ARBA" id="ARBA00022553"/>
    </source>
</evidence>
<keyword evidence="3 15" id="KW-0963">Cytoplasm</keyword>
<dbReference type="InterPro" id="IPR003593">
    <property type="entry name" value="AAA+_ATPase"/>
</dbReference>
<dbReference type="InterPro" id="IPR014284">
    <property type="entry name" value="RNA_pol_sigma-70_dom"/>
</dbReference>
<dbReference type="SUPFAM" id="SSF46689">
    <property type="entry name" value="Homeodomain-like"/>
    <property type="match status" value="1"/>
</dbReference>
<dbReference type="InterPro" id="IPR002078">
    <property type="entry name" value="Sigma_54_int"/>
</dbReference>
<dbReference type="Gene3D" id="1.10.10.60">
    <property type="entry name" value="Homeodomain-like"/>
    <property type="match status" value="1"/>
</dbReference>